<evidence type="ECO:0000313" key="3">
    <source>
        <dbReference type="WBParaSite" id="GPUH_0002351401-mRNA-1"/>
    </source>
</evidence>
<reference evidence="3" key="1">
    <citation type="submission" date="2016-06" db="UniProtKB">
        <authorList>
            <consortium name="WormBaseParasite"/>
        </authorList>
    </citation>
    <scope>IDENTIFICATION</scope>
</reference>
<proteinExistence type="predicted"/>
<evidence type="ECO:0000256" key="1">
    <source>
        <dbReference type="SAM" id="MobiDB-lite"/>
    </source>
</evidence>
<keyword evidence="2" id="KW-0472">Membrane</keyword>
<evidence type="ECO:0000256" key="2">
    <source>
        <dbReference type="SAM" id="Phobius"/>
    </source>
</evidence>
<dbReference type="InterPro" id="IPR029033">
    <property type="entry name" value="His_PPase_superfam"/>
</dbReference>
<dbReference type="WBParaSite" id="GPUH_0002351401-mRNA-1">
    <property type="protein sequence ID" value="GPUH_0002351401-mRNA-1"/>
    <property type="gene ID" value="GPUH_0002351401"/>
</dbReference>
<accession>A0A183ER93</accession>
<dbReference type="SUPFAM" id="SSF53254">
    <property type="entry name" value="Phosphoglycerate mutase-like"/>
    <property type="match status" value="1"/>
</dbReference>
<feature type="transmembrane region" description="Helical" evidence="2">
    <location>
        <begin position="89"/>
        <end position="109"/>
    </location>
</feature>
<name>A0A183ER93_9BILA</name>
<dbReference type="AlphaFoldDB" id="A0A183ER93"/>
<sequence length="115" mass="12966">LAALMCTLDAKQRILTDGGYPQYSSAILFELWNTSCLNHTKDGYCNYRQFRNGGIDYYPGNEYKLCQDTESKNTAFNPDDPEPPTPKPGAASVVSTRLALIIVLIFLFCNDREKF</sequence>
<keyword evidence="2" id="KW-0812">Transmembrane</keyword>
<keyword evidence="2" id="KW-1133">Transmembrane helix</keyword>
<organism evidence="3">
    <name type="scientific">Gongylonema pulchrum</name>
    <dbReference type="NCBI Taxonomy" id="637853"/>
    <lineage>
        <taxon>Eukaryota</taxon>
        <taxon>Metazoa</taxon>
        <taxon>Ecdysozoa</taxon>
        <taxon>Nematoda</taxon>
        <taxon>Chromadorea</taxon>
        <taxon>Rhabditida</taxon>
        <taxon>Spirurina</taxon>
        <taxon>Spiruromorpha</taxon>
        <taxon>Spiruroidea</taxon>
        <taxon>Gongylonematidae</taxon>
        <taxon>Gongylonema</taxon>
    </lineage>
</organism>
<feature type="region of interest" description="Disordered" evidence="1">
    <location>
        <begin position="71"/>
        <end position="90"/>
    </location>
</feature>
<dbReference type="GO" id="GO:0016791">
    <property type="term" value="F:phosphatase activity"/>
    <property type="evidence" value="ECO:0007669"/>
    <property type="project" value="UniProtKB-ARBA"/>
</dbReference>
<protein>
    <submittedName>
        <fullName evidence="3">X8 domain-containing protein</fullName>
    </submittedName>
</protein>